<evidence type="ECO:0000313" key="15">
    <source>
        <dbReference type="Proteomes" id="UP000243024"/>
    </source>
</evidence>
<sequence>MHAYWNGEILPLDAVRVSPLDRGFVFGDGVYEVIRLYGGRLFYADRHWARLARSLQALSIAPAPDPAALEDALRQLIAKDGVEDGIAYVQVTRGAAPRTHAFPAPPVAPSVLAYVQPIPRPASIDRGGRAVLYPDLRWQRVDIKSVNLLGNVLAKQHAVEAGADEAILHRDGLITEGSSSNVFIVKKGIAFTHPATNAILNGITRQLVLELMGELGLPVVERPFSIEALWEADEVFITSTINEVTPIVAVDGIPIAGGKIGPWTAAVRAAFSDLVERVRIGAGA</sequence>
<comment type="subunit">
    <text evidence="3">Homodimer.</text>
</comment>
<dbReference type="PANTHER" id="PTHR42743">
    <property type="entry name" value="AMINO-ACID AMINOTRANSFERASE"/>
    <property type="match status" value="1"/>
</dbReference>
<organism evidence="14 15">
    <name type="scientific">Hydrogenibacillus schlegelii</name>
    <name type="common">Bacillus schlegelii</name>
    <dbReference type="NCBI Taxonomy" id="1484"/>
    <lineage>
        <taxon>Bacteria</taxon>
        <taxon>Bacillati</taxon>
        <taxon>Bacillota</taxon>
        <taxon>Bacilli</taxon>
        <taxon>Bacillales</taxon>
        <taxon>Bacillales Family X. Incertae Sedis</taxon>
        <taxon>Hydrogenibacillus</taxon>
    </lineage>
</organism>
<dbReference type="PROSITE" id="PS00770">
    <property type="entry name" value="AA_TRANSFER_CLASS_4"/>
    <property type="match status" value="1"/>
</dbReference>
<dbReference type="SUPFAM" id="SSF56752">
    <property type="entry name" value="D-aminoacid aminotransferase-like PLP-dependent enzymes"/>
    <property type="match status" value="1"/>
</dbReference>
<protein>
    <recommendedName>
        <fullName evidence="5 12">D-alanine aminotransferase</fullName>
        <ecNumber evidence="4 12">2.6.1.21</ecNumber>
    </recommendedName>
</protein>
<dbReference type="InterPro" id="IPR036038">
    <property type="entry name" value="Aminotransferase-like"/>
</dbReference>
<dbReference type="InterPro" id="IPR050571">
    <property type="entry name" value="Class-IV_PLP-Dep_Aminotrnsfr"/>
</dbReference>
<dbReference type="GO" id="GO:0047810">
    <property type="term" value="F:D-alanine-2-oxoglutarate aminotransferase activity"/>
    <property type="evidence" value="ECO:0007669"/>
    <property type="project" value="UniProtKB-EC"/>
</dbReference>
<evidence type="ECO:0000256" key="5">
    <source>
        <dbReference type="ARBA" id="ARBA00021779"/>
    </source>
</evidence>
<name>A0A132MGA5_HYDSH</name>
<dbReference type="InterPro" id="IPR005784">
    <property type="entry name" value="D_amino_transT"/>
</dbReference>
<keyword evidence="7 13" id="KW-0808">Transferase</keyword>
<evidence type="ECO:0000256" key="8">
    <source>
        <dbReference type="ARBA" id="ARBA00022898"/>
    </source>
</evidence>
<comment type="similarity">
    <text evidence="2 10">Belongs to the class-IV pyridoxal-phosphate-dependent aminotransferase family.</text>
</comment>
<dbReference type="Pfam" id="PF01063">
    <property type="entry name" value="Aminotran_4"/>
    <property type="match status" value="1"/>
</dbReference>
<evidence type="ECO:0000256" key="1">
    <source>
        <dbReference type="ARBA" id="ARBA00001933"/>
    </source>
</evidence>
<dbReference type="GO" id="GO:0005829">
    <property type="term" value="C:cytosol"/>
    <property type="evidence" value="ECO:0007669"/>
    <property type="project" value="TreeGrafter"/>
</dbReference>
<reference evidence="14 15" key="1">
    <citation type="submission" date="2015-09" db="EMBL/GenBank/DDBJ databases">
        <title>Draft genome sequence of Hydrogenibacillus schlegelii DSM 2000.</title>
        <authorList>
            <person name="Hemp J."/>
        </authorList>
    </citation>
    <scope>NUCLEOTIDE SEQUENCE [LARGE SCALE GENOMIC DNA]</scope>
    <source>
        <strain evidence="14 15">MA 48</strain>
    </source>
</reference>
<dbReference type="CDD" id="cd01558">
    <property type="entry name" value="D-AAT_like"/>
    <property type="match status" value="1"/>
</dbReference>
<comment type="catalytic activity">
    <reaction evidence="9 12">
        <text>D-alanine + 2-oxoglutarate = D-glutamate + pyruvate</text>
        <dbReference type="Rhea" id="RHEA:15869"/>
        <dbReference type="ChEBI" id="CHEBI:15361"/>
        <dbReference type="ChEBI" id="CHEBI:16810"/>
        <dbReference type="ChEBI" id="CHEBI:29986"/>
        <dbReference type="ChEBI" id="CHEBI:57416"/>
        <dbReference type="EC" id="2.6.1.21"/>
    </reaction>
</comment>
<reference evidence="13" key="2">
    <citation type="journal article" date="2021" name="Microbiology">
        <title>Metagenomic Analysis of the Microbial Community in the Underground Coal Fire Area (Kemerovo Region, Russia) Revealed Predominance of Thermophilic Members of the Phyla Deinococcus-thermus, Aquificae, and Firmicutes.</title>
        <authorList>
            <person name="Kadnikov V."/>
            <person name="Mardanov A.V."/>
            <person name="Beletsky A.V."/>
            <person name="Karnachuk O.V."/>
            <person name="Ravin N.V."/>
        </authorList>
    </citation>
    <scope>NUCLEOTIDE SEQUENCE</scope>
    <source>
        <strain evidence="13">RBS10-49</strain>
    </source>
</reference>
<evidence type="ECO:0000256" key="11">
    <source>
        <dbReference type="RuleBase" id="RU004516"/>
    </source>
</evidence>
<evidence type="ECO:0000256" key="6">
    <source>
        <dbReference type="ARBA" id="ARBA00022576"/>
    </source>
</evidence>
<dbReference type="OrthoDB" id="9805628at2"/>
<dbReference type="NCBIfam" id="TIGR01121">
    <property type="entry name" value="D_amino_aminoT"/>
    <property type="match status" value="1"/>
</dbReference>
<dbReference type="GO" id="GO:0046394">
    <property type="term" value="P:carboxylic acid biosynthetic process"/>
    <property type="evidence" value="ECO:0007669"/>
    <property type="project" value="UniProtKB-ARBA"/>
</dbReference>
<keyword evidence="8 11" id="KW-0663">Pyridoxal phosphate</keyword>
<proteinExistence type="inferred from homology"/>
<evidence type="ECO:0000256" key="9">
    <source>
        <dbReference type="ARBA" id="ARBA00047911"/>
    </source>
</evidence>
<dbReference type="PANTHER" id="PTHR42743:SF10">
    <property type="entry name" value="D-ALANINE AMINOTRANSFERASE"/>
    <property type="match status" value="1"/>
</dbReference>
<dbReference type="GO" id="GO:0046416">
    <property type="term" value="P:D-amino acid metabolic process"/>
    <property type="evidence" value="ECO:0007669"/>
    <property type="project" value="InterPro"/>
</dbReference>
<evidence type="ECO:0000256" key="4">
    <source>
        <dbReference type="ARBA" id="ARBA00012874"/>
    </source>
</evidence>
<dbReference type="EMBL" id="JXBB01000002">
    <property type="protein sequence ID" value="OAR05274.1"/>
    <property type="molecule type" value="Genomic_DNA"/>
</dbReference>
<dbReference type="Gene3D" id="3.30.470.10">
    <property type="match status" value="1"/>
</dbReference>
<dbReference type="InterPro" id="IPR043131">
    <property type="entry name" value="BCAT-like_N"/>
</dbReference>
<evidence type="ECO:0000256" key="10">
    <source>
        <dbReference type="RuleBase" id="RU004106"/>
    </source>
</evidence>
<dbReference type="RefSeq" id="WP_066198115.1">
    <property type="nucleotide sequence ID" value="NZ_CBCSAS010000001.1"/>
</dbReference>
<dbReference type="EMBL" id="JAHHQF010000103">
    <property type="protein sequence ID" value="MBT9283503.1"/>
    <property type="molecule type" value="Genomic_DNA"/>
</dbReference>
<dbReference type="GO" id="GO:0008652">
    <property type="term" value="P:amino acid biosynthetic process"/>
    <property type="evidence" value="ECO:0007669"/>
    <property type="project" value="UniProtKB-ARBA"/>
</dbReference>
<dbReference type="GO" id="GO:0030170">
    <property type="term" value="F:pyridoxal phosphate binding"/>
    <property type="evidence" value="ECO:0007669"/>
    <property type="project" value="InterPro"/>
</dbReference>
<dbReference type="EC" id="2.6.1.21" evidence="4 12"/>
<evidence type="ECO:0000313" key="13">
    <source>
        <dbReference type="EMBL" id="MBT9283503.1"/>
    </source>
</evidence>
<comment type="caution">
    <text evidence="14">The sequence shown here is derived from an EMBL/GenBank/DDBJ whole genome shotgun (WGS) entry which is preliminary data.</text>
</comment>
<evidence type="ECO:0000256" key="3">
    <source>
        <dbReference type="ARBA" id="ARBA00011738"/>
    </source>
</evidence>
<evidence type="ECO:0000256" key="2">
    <source>
        <dbReference type="ARBA" id="ARBA00009320"/>
    </source>
</evidence>
<comment type="cofactor">
    <cofactor evidence="1 11">
        <name>pyridoxal 5'-phosphate</name>
        <dbReference type="ChEBI" id="CHEBI:597326"/>
    </cofactor>
</comment>
<dbReference type="Proteomes" id="UP000243024">
    <property type="component" value="Unassembled WGS sequence"/>
</dbReference>
<dbReference type="InterPro" id="IPR043132">
    <property type="entry name" value="BCAT-like_C"/>
</dbReference>
<dbReference type="AlphaFoldDB" id="A0A132MGA5"/>
<keyword evidence="6 13" id="KW-0032">Aminotransferase</keyword>
<evidence type="ECO:0000313" key="14">
    <source>
        <dbReference type="EMBL" id="OAR05274.1"/>
    </source>
</evidence>
<dbReference type="Proteomes" id="UP000748108">
    <property type="component" value="Unassembled WGS sequence"/>
</dbReference>
<dbReference type="Gene3D" id="3.20.10.10">
    <property type="entry name" value="D-amino Acid Aminotransferase, subunit A, domain 2"/>
    <property type="match status" value="1"/>
</dbReference>
<dbReference type="STRING" id="1484.SA87_07835"/>
<keyword evidence="15" id="KW-1185">Reference proteome</keyword>
<evidence type="ECO:0000256" key="7">
    <source>
        <dbReference type="ARBA" id="ARBA00022679"/>
    </source>
</evidence>
<evidence type="ECO:0000256" key="12">
    <source>
        <dbReference type="RuleBase" id="RU004520"/>
    </source>
</evidence>
<accession>A0A132MGA5</accession>
<dbReference type="FunFam" id="3.20.10.10:FF:000002">
    <property type="entry name" value="D-alanine aminotransferase"/>
    <property type="match status" value="1"/>
</dbReference>
<dbReference type="InterPro" id="IPR018300">
    <property type="entry name" value="Aminotrans_IV_CS"/>
</dbReference>
<gene>
    <name evidence="13" type="primary">dat</name>
    <name evidence="13" type="ORF">KM312_12855</name>
    <name evidence="14" type="ORF">SA87_07835</name>
</gene>
<comment type="function">
    <text evidence="12">Acts on the D-isomers of alanine, leucine, aspartate, glutamate, aminobutyrate, norvaline and asparagine. The enzyme transfers an amino group from a substrate D-amino acid to the pyridoxal phosphate cofactor to form pyridoxamine and an alpha-keto acid in the first half-reaction.</text>
</comment>
<dbReference type="InterPro" id="IPR001544">
    <property type="entry name" value="Aminotrans_IV"/>
</dbReference>